<feature type="region of interest" description="Disordered" evidence="3">
    <location>
        <begin position="1"/>
        <end position="112"/>
    </location>
</feature>
<accession>A0A8H6Y5Q3</accession>
<dbReference type="PROSITE" id="PS50102">
    <property type="entry name" value="RRM"/>
    <property type="match status" value="2"/>
</dbReference>
<dbReference type="InterPro" id="IPR012677">
    <property type="entry name" value="Nucleotide-bd_a/b_plait_sf"/>
</dbReference>
<evidence type="ECO:0000259" key="4">
    <source>
        <dbReference type="PROSITE" id="PS50102"/>
    </source>
</evidence>
<dbReference type="GO" id="GO:0003723">
    <property type="term" value="F:RNA binding"/>
    <property type="evidence" value="ECO:0007669"/>
    <property type="project" value="UniProtKB-UniRule"/>
</dbReference>
<dbReference type="Proteomes" id="UP000620124">
    <property type="component" value="Unassembled WGS sequence"/>
</dbReference>
<evidence type="ECO:0000313" key="5">
    <source>
        <dbReference type="EMBL" id="KAF7352416.1"/>
    </source>
</evidence>
<keyword evidence="6" id="KW-1185">Reference proteome</keyword>
<name>A0A8H6Y5Q3_9AGAR</name>
<evidence type="ECO:0000256" key="3">
    <source>
        <dbReference type="SAM" id="MobiDB-lite"/>
    </source>
</evidence>
<dbReference type="OrthoDB" id="439808at2759"/>
<dbReference type="InterPro" id="IPR000504">
    <property type="entry name" value="RRM_dom"/>
</dbReference>
<evidence type="ECO:0000256" key="1">
    <source>
        <dbReference type="ARBA" id="ARBA00022884"/>
    </source>
</evidence>
<keyword evidence="1 2" id="KW-0694">RNA-binding</keyword>
<feature type="domain" description="RRM" evidence="4">
    <location>
        <begin position="239"/>
        <end position="335"/>
    </location>
</feature>
<feature type="compositionally biased region" description="Basic and acidic residues" evidence="3">
    <location>
        <begin position="1"/>
        <end position="11"/>
    </location>
</feature>
<feature type="domain" description="RRM" evidence="4">
    <location>
        <begin position="115"/>
        <end position="197"/>
    </location>
</feature>
<gene>
    <name evidence="5" type="ORF">MVEN_01206100</name>
</gene>
<evidence type="ECO:0000313" key="6">
    <source>
        <dbReference type="Proteomes" id="UP000620124"/>
    </source>
</evidence>
<organism evidence="5 6">
    <name type="scientific">Mycena venus</name>
    <dbReference type="NCBI Taxonomy" id="2733690"/>
    <lineage>
        <taxon>Eukaryota</taxon>
        <taxon>Fungi</taxon>
        <taxon>Dikarya</taxon>
        <taxon>Basidiomycota</taxon>
        <taxon>Agaricomycotina</taxon>
        <taxon>Agaricomycetes</taxon>
        <taxon>Agaricomycetidae</taxon>
        <taxon>Agaricales</taxon>
        <taxon>Marasmiineae</taxon>
        <taxon>Mycenaceae</taxon>
        <taxon>Mycena</taxon>
    </lineage>
</organism>
<dbReference type="SMART" id="SM00360">
    <property type="entry name" value="RRM"/>
    <property type="match status" value="2"/>
</dbReference>
<feature type="compositionally biased region" description="Basic and acidic residues" evidence="3">
    <location>
        <begin position="345"/>
        <end position="385"/>
    </location>
</feature>
<dbReference type="InterPro" id="IPR035979">
    <property type="entry name" value="RBD_domain_sf"/>
</dbReference>
<reference evidence="5" key="1">
    <citation type="submission" date="2020-05" db="EMBL/GenBank/DDBJ databases">
        <title>Mycena genomes resolve the evolution of fungal bioluminescence.</title>
        <authorList>
            <person name="Tsai I.J."/>
        </authorList>
    </citation>
    <scope>NUCLEOTIDE SEQUENCE</scope>
    <source>
        <strain evidence="5">CCC161011</strain>
    </source>
</reference>
<proteinExistence type="predicted"/>
<protein>
    <recommendedName>
        <fullName evidence="4">RRM domain-containing protein</fullName>
    </recommendedName>
</protein>
<comment type="caution">
    <text evidence="5">The sequence shown here is derived from an EMBL/GenBank/DDBJ whole genome shotgun (WGS) entry which is preliminary data.</text>
</comment>
<dbReference type="Pfam" id="PF00076">
    <property type="entry name" value="RRM_1"/>
    <property type="match status" value="1"/>
</dbReference>
<dbReference type="EMBL" id="JACAZI010000009">
    <property type="protein sequence ID" value="KAF7352416.1"/>
    <property type="molecule type" value="Genomic_DNA"/>
</dbReference>
<dbReference type="GO" id="GO:0005730">
    <property type="term" value="C:nucleolus"/>
    <property type="evidence" value="ECO:0007669"/>
    <property type="project" value="TreeGrafter"/>
</dbReference>
<sequence length="437" mass="47580">MSRTLPLERRVSVGRSDAPLPKMSSSSSSSSSSSAHSTPEPNPKRKRDVEDSDSDSNSSDDSDVEEVPEVPVLSHAEQRRQKRREKQEKLGQPVKKRKLPDGSAATTGAPAKRQNSVWVGNLTFKTTPENLTEFFKEVGEITRINMPTKAPNAPGAKAENRGYAYVDFTTPEAQKAAIAMSEQNLFGRKLLIKDGTDFTGRPAVPGVDGAAAASGAPVPKTLSKTSQKILGSQKQPPAPTLFLGNLPFETTEQTILGLFEAHRVKKKAKTEDEEKPEGDDKWIRKVRMGTFEDSGKCKGFAFVDFTSIEHATSVLVNPKNHLLDGRKLVVEYASADAVRRGAPKGKREDGAAERMPQRRKEAKSRGPRAEKKLQREKDVPARKADSYAAPQDPDSGVAEPEQKRKGPKSRPKPGAALAQAKRESAAIVPSQGKKVVF</sequence>
<feature type="compositionally biased region" description="Acidic residues" evidence="3">
    <location>
        <begin position="50"/>
        <end position="68"/>
    </location>
</feature>
<dbReference type="SUPFAM" id="SSF54928">
    <property type="entry name" value="RNA-binding domain, RBD"/>
    <property type="match status" value="2"/>
</dbReference>
<dbReference type="Gene3D" id="3.30.70.330">
    <property type="match status" value="2"/>
</dbReference>
<evidence type="ECO:0000256" key="2">
    <source>
        <dbReference type="PROSITE-ProRule" id="PRU00176"/>
    </source>
</evidence>
<feature type="region of interest" description="Disordered" evidence="3">
    <location>
        <begin position="338"/>
        <end position="437"/>
    </location>
</feature>
<dbReference type="AlphaFoldDB" id="A0A8H6Y5Q3"/>
<dbReference type="PANTHER" id="PTHR23236:SF95">
    <property type="entry name" value="NUCLEOLAR PROTEIN 13"/>
    <property type="match status" value="1"/>
</dbReference>
<feature type="compositionally biased region" description="Low complexity" evidence="3">
    <location>
        <begin position="24"/>
        <end position="34"/>
    </location>
</feature>
<dbReference type="PANTHER" id="PTHR23236">
    <property type="entry name" value="EUKARYOTIC TRANSLATION INITIATION FACTOR 4B/4H"/>
    <property type="match status" value="1"/>
</dbReference>